<accession>A0A0B6XEL7</accession>
<dbReference type="RefSeq" id="WP_052726143.1">
    <property type="nucleotide sequence ID" value="NZ_CAWMEF010000003.1"/>
</dbReference>
<feature type="compositionally biased region" description="Basic residues" evidence="1">
    <location>
        <begin position="227"/>
        <end position="242"/>
    </location>
</feature>
<name>A0A0B6XEL7_XENBV</name>
<evidence type="ECO:0008006" key="4">
    <source>
        <dbReference type="Google" id="ProtNLM"/>
    </source>
</evidence>
<organism evidence="2 3">
    <name type="scientific">Xenorhabdus bovienii</name>
    <name type="common">Xenorhabdus nematophila subsp. bovienii</name>
    <dbReference type="NCBI Taxonomy" id="40576"/>
    <lineage>
        <taxon>Bacteria</taxon>
        <taxon>Pseudomonadati</taxon>
        <taxon>Pseudomonadota</taxon>
        <taxon>Gammaproteobacteria</taxon>
        <taxon>Enterobacterales</taxon>
        <taxon>Morganellaceae</taxon>
        <taxon>Xenorhabdus</taxon>
    </lineage>
</organism>
<sequence length="242" mass="26297">MSKGIFTRGALMTSRLNAFATPAGQVAMMESNQAKLIDNTDKELPPSEDKNKSEDMLLEAVYKKAEQDSRGIAAAAVIDWVQNGEGTFDSFDEFALGLADLIQESDEDLTDEQIDDYNMWLGLMADAAVSMGADQSDVTDMIDNVDDNAADAVLSAIDVSPDDEDDIITEFSVTGGDDGAMMEASIKVVRGGVVKLIRKQPRPRRLSAAQKSSLKKARMKAQTASAKKARKKSNLIRRKRGL</sequence>
<dbReference type="AlphaFoldDB" id="A0A0B6XEL7"/>
<protein>
    <recommendedName>
        <fullName evidence="4">Tail tube protein</fullName>
    </recommendedName>
</protein>
<evidence type="ECO:0000313" key="2">
    <source>
        <dbReference type="EMBL" id="CDM92257.1"/>
    </source>
</evidence>
<gene>
    <name evidence="2" type="ORF">XBW1_mp0138</name>
</gene>
<evidence type="ECO:0000256" key="1">
    <source>
        <dbReference type="SAM" id="MobiDB-lite"/>
    </source>
</evidence>
<dbReference type="KEGG" id="xbv:XBW1_mp0138"/>
<proteinExistence type="predicted"/>
<dbReference type="Proteomes" id="UP000032930">
    <property type="component" value="Plasmid megaplasmid"/>
</dbReference>
<reference evidence="2 3" key="1">
    <citation type="submission" date="2014-02" db="EMBL/GenBank/DDBJ databases">
        <authorList>
            <person name="Genoscope - CEA"/>
        </authorList>
    </citation>
    <scope>NUCLEOTIDE SEQUENCE [LARGE SCALE GENOMIC DNA]</scope>
    <source>
        <strain evidence="2 3">CS03</strain>
        <plasmid evidence="3">Plasmid</plasmid>
    </source>
</reference>
<evidence type="ECO:0000313" key="3">
    <source>
        <dbReference type="Proteomes" id="UP000032930"/>
    </source>
</evidence>
<feature type="region of interest" description="Disordered" evidence="1">
    <location>
        <begin position="200"/>
        <end position="242"/>
    </location>
</feature>
<dbReference type="EMBL" id="FO818638">
    <property type="protein sequence ID" value="CDM92257.1"/>
    <property type="molecule type" value="Genomic_DNA"/>
</dbReference>